<gene>
    <name evidence="4" type="ORF">OS493_033284</name>
</gene>
<dbReference type="OrthoDB" id="5984292at2759"/>
<dbReference type="SUPFAM" id="SSF52047">
    <property type="entry name" value="RNI-like"/>
    <property type="match status" value="1"/>
</dbReference>
<reference evidence="4" key="1">
    <citation type="submission" date="2023-01" db="EMBL/GenBank/DDBJ databases">
        <title>Genome assembly of the deep-sea coral Lophelia pertusa.</title>
        <authorList>
            <person name="Herrera S."/>
            <person name="Cordes E."/>
        </authorList>
    </citation>
    <scope>NUCLEOTIDE SEQUENCE</scope>
    <source>
        <strain evidence="4">USNM1676648</strain>
        <tissue evidence="4">Polyp</tissue>
    </source>
</reference>
<feature type="non-terminal residue" evidence="4">
    <location>
        <position position="1"/>
    </location>
</feature>
<keyword evidence="5" id="KW-1185">Reference proteome</keyword>
<organism evidence="4 5">
    <name type="scientific">Desmophyllum pertusum</name>
    <dbReference type="NCBI Taxonomy" id="174260"/>
    <lineage>
        <taxon>Eukaryota</taxon>
        <taxon>Metazoa</taxon>
        <taxon>Cnidaria</taxon>
        <taxon>Anthozoa</taxon>
        <taxon>Hexacorallia</taxon>
        <taxon>Scleractinia</taxon>
        <taxon>Caryophylliina</taxon>
        <taxon>Caryophylliidae</taxon>
        <taxon>Desmophyllum</taxon>
    </lineage>
</organism>
<dbReference type="Gene3D" id="3.40.50.300">
    <property type="entry name" value="P-loop containing nucleotide triphosphate hydrolases"/>
    <property type="match status" value="1"/>
</dbReference>
<dbReference type="AlphaFoldDB" id="A0A9W9ZJX9"/>
<dbReference type="InterPro" id="IPR027417">
    <property type="entry name" value="P-loop_NTPase"/>
</dbReference>
<dbReference type="Pfam" id="PF05729">
    <property type="entry name" value="NACHT"/>
    <property type="match status" value="1"/>
</dbReference>
<accession>A0A9W9ZJX9</accession>
<dbReference type="InterPro" id="IPR007111">
    <property type="entry name" value="NACHT_NTPase"/>
</dbReference>
<keyword evidence="2" id="KW-0067">ATP-binding</keyword>
<evidence type="ECO:0000313" key="5">
    <source>
        <dbReference type="Proteomes" id="UP001163046"/>
    </source>
</evidence>
<evidence type="ECO:0000259" key="3">
    <source>
        <dbReference type="PROSITE" id="PS50837"/>
    </source>
</evidence>
<comment type="caution">
    <text evidence="4">The sequence shown here is derived from an EMBL/GenBank/DDBJ whole genome shotgun (WGS) entry which is preliminary data.</text>
</comment>
<dbReference type="SUPFAM" id="SSF52540">
    <property type="entry name" value="P-loop containing nucleoside triphosphate hydrolases"/>
    <property type="match status" value="1"/>
</dbReference>
<dbReference type="PROSITE" id="PS50837">
    <property type="entry name" value="NACHT"/>
    <property type="match status" value="1"/>
</dbReference>
<dbReference type="PANTHER" id="PTHR46312:SF2">
    <property type="entry name" value="NUCLEOTIDE-BINDING OLIGOMERIZATION DOMAIN-CONTAINING PROTEIN 2-LIKE"/>
    <property type="match status" value="1"/>
</dbReference>
<dbReference type="PANTHER" id="PTHR46312">
    <property type="entry name" value="NACHT DOMAIN-CONTAINING PROTEIN"/>
    <property type="match status" value="1"/>
</dbReference>
<dbReference type="GO" id="GO:0005524">
    <property type="term" value="F:ATP binding"/>
    <property type="evidence" value="ECO:0007669"/>
    <property type="project" value="UniProtKB-KW"/>
</dbReference>
<name>A0A9W9ZJX9_9CNID</name>
<sequence length="812" mass="91370">ASPTESFDVKTCRSKLAEHYKRTAKVPTSVWSKKYPVSIHQIYTRLSWVKEEQTPAGSSQSELTHYTDVFTPNKNGDVPNRILVQGQTGIGKSTFVKKLAVDWAELDDEKTEGKQGDALEKNALKKFELVLVINLKEVSKCQSLSDVISRCNIFPEDEKALTEGLLSYIAKNQEKVLLVFDGYDEYRCGINSEVYEIFRGKKLRNCCVLITTRISKADELLEFKDVHAEIIGFSQEDTKAFMRRMLGGKTEAKKLRRHLKQENLEDLGRVPLLLLFFCTLWKKGKLKYFPETKTKLYLDIVQHVLDYSQGKQSPARFGKVQDFKEILAEIGKVALECLLKDDHVFEYDQLSAAILCEKSLIIGLLQVTEYAENLRPAGMVSFIHKSIQEFLAAWYISYRCVPEGNLGGTEKLARTLEDCEAWENVFQFICGLSDDGAMKVLEHLTSVRISDPTLDLSKIIPDLENETDVPLYDVTAEYRRFSKLVYNSFQEVHSKAELLSHCFDCTGGIALVTKQLTELLQKAKVKDLTQVTHSVIFLYSESWSYHMSTLYKLLEFLDCLHVPLRITKSSEVLTVGDFIRKFQNTGSQVGCFFNSVLCFRNGQFQFYITKLNLKCDEHVRLFTETTGICVQSPSASLCSEQSCLKFLTSLSCWRCRSNQTGKALGGLIRNCKHLKMIEVVECDDSLCDLLEQVVNPSKFTLKIGLHQEGCDLTSAGAVRLATLLPRFNISDLYLNLNDCCAAAVDTLVSSITHKTLKKLVLSEISLTPAVAAALGRSLPELSSLQTLELTGADGSNVQGKEMEALFGGFNKI</sequence>
<dbReference type="Gene3D" id="3.80.10.10">
    <property type="entry name" value="Ribonuclease Inhibitor"/>
    <property type="match status" value="1"/>
</dbReference>
<evidence type="ECO:0000313" key="4">
    <source>
        <dbReference type="EMBL" id="KAJ7382720.1"/>
    </source>
</evidence>
<proteinExistence type="predicted"/>
<dbReference type="EMBL" id="MU825916">
    <property type="protein sequence ID" value="KAJ7382720.1"/>
    <property type="molecule type" value="Genomic_DNA"/>
</dbReference>
<evidence type="ECO:0000256" key="1">
    <source>
        <dbReference type="ARBA" id="ARBA00022741"/>
    </source>
</evidence>
<protein>
    <recommendedName>
        <fullName evidence="3">NACHT domain-containing protein</fullName>
    </recommendedName>
</protein>
<evidence type="ECO:0000256" key="2">
    <source>
        <dbReference type="ARBA" id="ARBA00022840"/>
    </source>
</evidence>
<feature type="domain" description="NACHT" evidence="3">
    <location>
        <begin position="80"/>
        <end position="213"/>
    </location>
</feature>
<dbReference type="InterPro" id="IPR032675">
    <property type="entry name" value="LRR_dom_sf"/>
</dbReference>
<dbReference type="Proteomes" id="UP001163046">
    <property type="component" value="Unassembled WGS sequence"/>
</dbReference>
<keyword evidence="1" id="KW-0547">Nucleotide-binding</keyword>